<evidence type="ECO:0000256" key="1">
    <source>
        <dbReference type="ARBA" id="ARBA00001947"/>
    </source>
</evidence>
<evidence type="ECO:0000256" key="4">
    <source>
        <dbReference type="ARBA" id="ARBA00022670"/>
    </source>
</evidence>
<dbReference type="PANTHER" id="PTHR39188">
    <property type="entry name" value="MEMBRANE-ASSOCIATED ZINC METALLOPROTEASE M50B"/>
    <property type="match status" value="1"/>
</dbReference>
<dbReference type="EMBL" id="CP036290">
    <property type="protein sequence ID" value="QDU85891.1"/>
    <property type="molecule type" value="Genomic_DNA"/>
</dbReference>
<comment type="subcellular location">
    <subcellularLocation>
        <location evidence="2">Membrane</location>
        <topology evidence="2">Multi-pass membrane protein</topology>
    </subcellularLocation>
</comment>
<evidence type="ECO:0000256" key="10">
    <source>
        <dbReference type="ARBA" id="ARBA00023049"/>
    </source>
</evidence>
<feature type="domain" description="Peptidase M50" evidence="14">
    <location>
        <begin position="152"/>
        <end position="206"/>
    </location>
</feature>
<evidence type="ECO:0000256" key="8">
    <source>
        <dbReference type="ARBA" id="ARBA00022833"/>
    </source>
</evidence>
<feature type="transmembrane region" description="Helical" evidence="13">
    <location>
        <begin position="40"/>
        <end position="58"/>
    </location>
</feature>
<reference evidence="15 16" key="1">
    <citation type="submission" date="2019-02" db="EMBL/GenBank/DDBJ databases">
        <title>Deep-cultivation of Planctomycetes and their phenomic and genomic characterization uncovers novel biology.</title>
        <authorList>
            <person name="Wiegand S."/>
            <person name="Jogler M."/>
            <person name="Boedeker C."/>
            <person name="Pinto D."/>
            <person name="Vollmers J."/>
            <person name="Rivas-Marin E."/>
            <person name="Kohn T."/>
            <person name="Peeters S.H."/>
            <person name="Heuer A."/>
            <person name="Rast P."/>
            <person name="Oberbeckmann S."/>
            <person name="Bunk B."/>
            <person name="Jeske O."/>
            <person name="Meyerdierks A."/>
            <person name="Storesund J.E."/>
            <person name="Kallscheuer N."/>
            <person name="Luecker S."/>
            <person name="Lage O.M."/>
            <person name="Pohl T."/>
            <person name="Merkel B.J."/>
            <person name="Hornburger P."/>
            <person name="Mueller R.-W."/>
            <person name="Bruemmer F."/>
            <person name="Labrenz M."/>
            <person name="Spormann A.M."/>
            <person name="Op den Camp H."/>
            <person name="Overmann J."/>
            <person name="Amann R."/>
            <person name="Jetten M.S.M."/>
            <person name="Mascher T."/>
            <person name="Medema M.H."/>
            <person name="Devos D.P."/>
            <person name="Kaster A.-K."/>
            <person name="Ovreas L."/>
            <person name="Rohde M."/>
            <person name="Galperin M.Y."/>
            <person name="Jogler C."/>
        </authorList>
    </citation>
    <scope>NUCLEOTIDE SEQUENCE [LARGE SCALE GENOMIC DNA]</scope>
    <source>
        <strain evidence="15 16">Pla163</strain>
    </source>
</reference>
<evidence type="ECO:0000259" key="14">
    <source>
        <dbReference type="Pfam" id="PF02163"/>
    </source>
</evidence>
<evidence type="ECO:0000313" key="16">
    <source>
        <dbReference type="Proteomes" id="UP000319342"/>
    </source>
</evidence>
<dbReference type="PANTHER" id="PTHR39188:SF3">
    <property type="entry name" value="STAGE IV SPORULATION PROTEIN FB"/>
    <property type="match status" value="1"/>
</dbReference>
<name>A0A518D330_9BACT</name>
<dbReference type="AlphaFoldDB" id="A0A518D330"/>
<accession>A0A518D330</accession>
<dbReference type="Proteomes" id="UP000319342">
    <property type="component" value="Chromosome"/>
</dbReference>
<feature type="compositionally biased region" description="Basic and acidic residues" evidence="12">
    <location>
        <begin position="1"/>
        <end position="12"/>
    </location>
</feature>
<evidence type="ECO:0000256" key="12">
    <source>
        <dbReference type="SAM" id="MobiDB-lite"/>
    </source>
</evidence>
<evidence type="ECO:0000256" key="13">
    <source>
        <dbReference type="SAM" id="Phobius"/>
    </source>
</evidence>
<keyword evidence="10 15" id="KW-0482">Metalloprotease</keyword>
<evidence type="ECO:0000256" key="2">
    <source>
        <dbReference type="ARBA" id="ARBA00004141"/>
    </source>
</evidence>
<evidence type="ECO:0000256" key="7">
    <source>
        <dbReference type="ARBA" id="ARBA00022801"/>
    </source>
</evidence>
<feature type="compositionally biased region" description="Basic and acidic residues" evidence="12">
    <location>
        <begin position="324"/>
        <end position="335"/>
    </location>
</feature>
<evidence type="ECO:0000256" key="6">
    <source>
        <dbReference type="ARBA" id="ARBA00022723"/>
    </source>
</evidence>
<dbReference type="GO" id="GO:0016020">
    <property type="term" value="C:membrane"/>
    <property type="evidence" value="ECO:0007669"/>
    <property type="project" value="UniProtKB-SubCell"/>
</dbReference>
<dbReference type="GO" id="GO:0006508">
    <property type="term" value="P:proteolysis"/>
    <property type="evidence" value="ECO:0007669"/>
    <property type="project" value="UniProtKB-KW"/>
</dbReference>
<feature type="compositionally biased region" description="Basic and acidic residues" evidence="12">
    <location>
        <begin position="343"/>
        <end position="353"/>
    </location>
</feature>
<evidence type="ECO:0000256" key="9">
    <source>
        <dbReference type="ARBA" id="ARBA00022989"/>
    </source>
</evidence>
<dbReference type="OrthoDB" id="9800627at2"/>
<keyword evidence="8" id="KW-0862">Zinc</keyword>
<feature type="transmembrane region" description="Helical" evidence="13">
    <location>
        <begin position="64"/>
        <end position="84"/>
    </location>
</feature>
<gene>
    <name evidence="15" type="primary">rip3</name>
    <name evidence="15" type="ORF">Pla163_30370</name>
</gene>
<feature type="domain" description="Peptidase M50" evidence="14">
    <location>
        <begin position="66"/>
        <end position="138"/>
    </location>
</feature>
<dbReference type="GO" id="GO:0008237">
    <property type="term" value="F:metallopeptidase activity"/>
    <property type="evidence" value="ECO:0007669"/>
    <property type="project" value="UniProtKB-KW"/>
</dbReference>
<feature type="region of interest" description="Disordered" evidence="12">
    <location>
        <begin position="279"/>
        <end position="363"/>
    </location>
</feature>
<proteinExistence type="inferred from homology"/>
<feature type="region of interest" description="Disordered" evidence="12">
    <location>
        <begin position="1"/>
        <end position="21"/>
    </location>
</feature>
<feature type="compositionally biased region" description="Low complexity" evidence="12">
    <location>
        <begin position="288"/>
        <end position="304"/>
    </location>
</feature>
<feature type="transmembrane region" description="Helical" evidence="13">
    <location>
        <begin position="215"/>
        <end position="234"/>
    </location>
</feature>
<keyword evidence="11 13" id="KW-0472">Membrane</keyword>
<evidence type="ECO:0000313" key="15">
    <source>
        <dbReference type="EMBL" id="QDU85891.1"/>
    </source>
</evidence>
<sequence>MSDNARRARTEPSARTPMNPEPGTYTLGHLFGIPIRASGSFLYVASLLALFAIVGSAGQGFEQAALLALLLVSLVLHELGHALVARRFGVRVLDIKLWHLGGMARMSEIPETPRVEATIAAAGPAVNIGLALAATPLLLTGPALGATGLGIVTSFIGMNLLLGVLNLLPAFPMDGGRVLRALLASRRSYLEATEIATRVGRWLALAMVIVLTVRFGFLGFVLSILVAGFVWVVGTKELLSVRVRHTGSPFGAQGFARAFGGGNPFQAAGSSGGPFGGFGPIGGGDGAAAGPREAAATGTAAHPGANDDLDAAAHARHPRGARRPAVDADAGREPGESSPSRGFSDEDVRRLESFRGPLNRRAD</sequence>
<protein>
    <submittedName>
        <fullName evidence="15">Zinc metalloprotease Rip3</fullName>
    </submittedName>
</protein>
<keyword evidence="5 13" id="KW-0812">Transmembrane</keyword>
<evidence type="ECO:0000256" key="11">
    <source>
        <dbReference type="ARBA" id="ARBA00023136"/>
    </source>
</evidence>
<dbReference type="Pfam" id="PF02163">
    <property type="entry name" value="Peptidase_M50"/>
    <property type="match status" value="2"/>
</dbReference>
<keyword evidence="6" id="KW-0479">Metal-binding</keyword>
<keyword evidence="16" id="KW-1185">Reference proteome</keyword>
<organism evidence="15 16">
    <name type="scientific">Rohdeia mirabilis</name>
    <dbReference type="NCBI Taxonomy" id="2528008"/>
    <lineage>
        <taxon>Bacteria</taxon>
        <taxon>Pseudomonadati</taxon>
        <taxon>Planctomycetota</taxon>
        <taxon>Planctomycetia</taxon>
        <taxon>Planctomycetia incertae sedis</taxon>
        <taxon>Rohdeia</taxon>
    </lineage>
</organism>
<keyword evidence="9 13" id="KW-1133">Transmembrane helix</keyword>
<keyword evidence="4 15" id="KW-0645">Protease</keyword>
<evidence type="ECO:0000256" key="5">
    <source>
        <dbReference type="ARBA" id="ARBA00022692"/>
    </source>
</evidence>
<dbReference type="InterPro" id="IPR008915">
    <property type="entry name" value="Peptidase_M50"/>
</dbReference>
<dbReference type="GO" id="GO:0046872">
    <property type="term" value="F:metal ion binding"/>
    <property type="evidence" value="ECO:0007669"/>
    <property type="project" value="UniProtKB-KW"/>
</dbReference>
<comment type="cofactor">
    <cofactor evidence="1">
        <name>Zn(2+)</name>
        <dbReference type="ChEBI" id="CHEBI:29105"/>
    </cofactor>
</comment>
<feature type="transmembrane region" description="Helical" evidence="13">
    <location>
        <begin position="145"/>
        <end position="168"/>
    </location>
</feature>
<evidence type="ECO:0000256" key="3">
    <source>
        <dbReference type="ARBA" id="ARBA00007931"/>
    </source>
</evidence>
<feature type="transmembrane region" description="Helical" evidence="13">
    <location>
        <begin position="115"/>
        <end position="139"/>
    </location>
</feature>
<comment type="similarity">
    <text evidence="3">Belongs to the peptidase M50B family.</text>
</comment>
<keyword evidence="7" id="KW-0378">Hydrolase</keyword>